<sequence length="249" mass="27674">MFFILSKLFSIFIDPATWLILVVLLAAFLKKGKWKKRATIFAIALFIFFTNGAILNFIINAWQPGPATLTKKYSAGIVLGGFTIFDAKGKGYLSGTSDRFIATATLYHSGHINKIIVSGGDPSIKQDKPKEADFAKYMFIQDGVKAEDVFAESNSRNTFENAMYSKRILDSLHLPPPYVLVTSALHMPRAAGTFKKAGIDVDIYPSAYQTVETPFSFADLIPSADTLVQWRSFIKEVVGYWAYKITGKL</sequence>
<evidence type="ECO:0000256" key="1">
    <source>
        <dbReference type="SAM" id="Phobius"/>
    </source>
</evidence>
<organism evidence="3 4">
    <name type="scientific">Pinibacter soli</name>
    <dbReference type="NCBI Taxonomy" id="3044211"/>
    <lineage>
        <taxon>Bacteria</taxon>
        <taxon>Pseudomonadati</taxon>
        <taxon>Bacteroidota</taxon>
        <taxon>Chitinophagia</taxon>
        <taxon>Chitinophagales</taxon>
        <taxon>Chitinophagaceae</taxon>
        <taxon>Pinibacter</taxon>
    </lineage>
</organism>
<dbReference type="PANTHER" id="PTHR30336">
    <property type="entry name" value="INNER MEMBRANE PROTEIN, PROBABLE PERMEASE"/>
    <property type="match status" value="1"/>
</dbReference>
<feature type="domain" description="DUF218" evidence="2">
    <location>
        <begin position="77"/>
        <end position="239"/>
    </location>
</feature>
<evidence type="ECO:0000259" key="2">
    <source>
        <dbReference type="Pfam" id="PF02698"/>
    </source>
</evidence>
<protein>
    <submittedName>
        <fullName evidence="3">YdcF family protein</fullName>
    </submittedName>
</protein>
<dbReference type="Gene3D" id="3.40.50.620">
    <property type="entry name" value="HUPs"/>
    <property type="match status" value="1"/>
</dbReference>
<dbReference type="Proteomes" id="UP001226434">
    <property type="component" value="Unassembled WGS sequence"/>
</dbReference>
<dbReference type="PANTHER" id="PTHR30336:SF4">
    <property type="entry name" value="ENVELOPE BIOGENESIS FACTOR ELYC"/>
    <property type="match status" value="1"/>
</dbReference>
<keyword evidence="4" id="KW-1185">Reference proteome</keyword>
<evidence type="ECO:0000313" key="3">
    <source>
        <dbReference type="EMBL" id="MDI3321822.1"/>
    </source>
</evidence>
<reference evidence="3 4" key="1">
    <citation type="submission" date="2023-05" db="EMBL/GenBank/DDBJ databases">
        <title>Genome sequence of Pinibacter sp. MAH-24.</title>
        <authorList>
            <person name="Huq M.A."/>
        </authorList>
    </citation>
    <scope>NUCLEOTIDE SEQUENCE [LARGE SCALE GENOMIC DNA]</scope>
    <source>
        <strain evidence="3 4">MAH-24</strain>
    </source>
</reference>
<keyword evidence="1" id="KW-0812">Transmembrane</keyword>
<feature type="transmembrane region" description="Helical" evidence="1">
    <location>
        <begin position="6"/>
        <end position="28"/>
    </location>
</feature>
<comment type="caution">
    <text evidence="3">The sequence shown here is derived from an EMBL/GenBank/DDBJ whole genome shotgun (WGS) entry which is preliminary data.</text>
</comment>
<keyword evidence="1" id="KW-0472">Membrane</keyword>
<dbReference type="Pfam" id="PF02698">
    <property type="entry name" value="DUF218"/>
    <property type="match status" value="1"/>
</dbReference>
<dbReference type="RefSeq" id="WP_282335929.1">
    <property type="nucleotide sequence ID" value="NZ_JASBRG010000007.1"/>
</dbReference>
<dbReference type="InterPro" id="IPR051599">
    <property type="entry name" value="Cell_Envelope_Assoc"/>
</dbReference>
<dbReference type="InterPro" id="IPR003848">
    <property type="entry name" value="DUF218"/>
</dbReference>
<dbReference type="InterPro" id="IPR014729">
    <property type="entry name" value="Rossmann-like_a/b/a_fold"/>
</dbReference>
<feature type="transmembrane region" description="Helical" evidence="1">
    <location>
        <begin position="40"/>
        <end position="62"/>
    </location>
</feature>
<accession>A0ABT6RGX5</accession>
<dbReference type="EMBL" id="JASBRG010000007">
    <property type="protein sequence ID" value="MDI3321822.1"/>
    <property type="molecule type" value="Genomic_DNA"/>
</dbReference>
<dbReference type="CDD" id="cd06259">
    <property type="entry name" value="YdcF-like"/>
    <property type="match status" value="1"/>
</dbReference>
<keyword evidence="1" id="KW-1133">Transmembrane helix</keyword>
<proteinExistence type="predicted"/>
<evidence type="ECO:0000313" key="4">
    <source>
        <dbReference type="Proteomes" id="UP001226434"/>
    </source>
</evidence>
<name>A0ABT6RGX5_9BACT</name>
<gene>
    <name evidence="3" type="ORF">QJ048_18635</name>
</gene>